<sequence length="153" mass="17829">MSAEWRPRHPLAATGFIFDLAIEMQVVNMGRWLPTEEVFVDLALSCFFEGILDDCDEGTTLRQYLARRLNCDDMRVTKKLSRNKVLAGRRFIATNYNRRHFAAKRFWTPIDLDKLMSLKLAYLVFETELRQAKGRWGFDTPARQRVTIPALLS</sequence>
<dbReference type="OrthoDB" id="206107at2759"/>
<dbReference type="EMBL" id="VJMJ01000155">
    <property type="protein sequence ID" value="KAF0730245.1"/>
    <property type="molecule type" value="Genomic_DNA"/>
</dbReference>
<organism evidence="1 2">
    <name type="scientific">Aphanomyces euteiches</name>
    <dbReference type="NCBI Taxonomy" id="100861"/>
    <lineage>
        <taxon>Eukaryota</taxon>
        <taxon>Sar</taxon>
        <taxon>Stramenopiles</taxon>
        <taxon>Oomycota</taxon>
        <taxon>Saprolegniomycetes</taxon>
        <taxon>Saprolegniales</taxon>
        <taxon>Verrucalvaceae</taxon>
        <taxon>Aphanomyces</taxon>
    </lineage>
</organism>
<protein>
    <submittedName>
        <fullName evidence="1">Uncharacterized protein</fullName>
    </submittedName>
</protein>
<dbReference type="Proteomes" id="UP000481153">
    <property type="component" value="Unassembled WGS sequence"/>
</dbReference>
<dbReference type="AlphaFoldDB" id="A0A6G0WS49"/>
<evidence type="ECO:0000313" key="1">
    <source>
        <dbReference type="EMBL" id="KAF0730245.1"/>
    </source>
</evidence>
<evidence type="ECO:0000313" key="2">
    <source>
        <dbReference type="Proteomes" id="UP000481153"/>
    </source>
</evidence>
<dbReference type="PANTHER" id="PTHR35213">
    <property type="entry name" value="RING-TYPE DOMAIN-CONTAINING PROTEIN-RELATED"/>
    <property type="match status" value="1"/>
</dbReference>
<keyword evidence="2" id="KW-1185">Reference proteome</keyword>
<dbReference type="PANTHER" id="PTHR35213:SF3">
    <property type="entry name" value="MYB-LIKE DOMAIN-CONTAINING PROTEIN"/>
    <property type="match status" value="1"/>
</dbReference>
<accession>A0A6G0WS49</accession>
<comment type="caution">
    <text evidence="1">The sequence shown here is derived from an EMBL/GenBank/DDBJ whole genome shotgun (WGS) entry which is preliminary data.</text>
</comment>
<gene>
    <name evidence="1" type="ORF">Ae201684_012247</name>
</gene>
<reference evidence="1 2" key="1">
    <citation type="submission" date="2019-07" db="EMBL/GenBank/DDBJ databases">
        <title>Genomics analysis of Aphanomyces spp. identifies a new class of oomycete effector associated with host adaptation.</title>
        <authorList>
            <person name="Gaulin E."/>
        </authorList>
    </citation>
    <scope>NUCLEOTIDE SEQUENCE [LARGE SCALE GENOMIC DNA]</scope>
    <source>
        <strain evidence="1 2">ATCC 201684</strain>
    </source>
</reference>
<name>A0A6G0WS49_9STRA</name>
<proteinExistence type="predicted"/>
<dbReference type="VEuPathDB" id="FungiDB:AeMF1_005327"/>